<organism evidence="1 2">
    <name type="scientific">Prototheca wickerhamii</name>
    <dbReference type="NCBI Taxonomy" id="3111"/>
    <lineage>
        <taxon>Eukaryota</taxon>
        <taxon>Viridiplantae</taxon>
        <taxon>Chlorophyta</taxon>
        <taxon>core chlorophytes</taxon>
        <taxon>Trebouxiophyceae</taxon>
        <taxon>Chlorellales</taxon>
        <taxon>Chlorellaceae</taxon>
        <taxon>Prototheca</taxon>
    </lineage>
</organism>
<dbReference type="Proteomes" id="UP001255856">
    <property type="component" value="Unassembled WGS sequence"/>
</dbReference>
<name>A0AAD9ML20_PROWI</name>
<keyword evidence="2" id="KW-1185">Reference proteome</keyword>
<evidence type="ECO:0000313" key="1">
    <source>
        <dbReference type="EMBL" id="KAK2077373.1"/>
    </source>
</evidence>
<evidence type="ECO:0000313" key="2">
    <source>
        <dbReference type="Proteomes" id="UP001255856"/>
    </source>
</evidence>
<reference evidence="1" key="1">
    <citation type="submission" date="2021-01" db="EMBL/GenBank/DDBJ databases">
        <authorList>
            <person name="Eckstrom K.M.E."/>
        </authorList>
    </citation>
    <scope>NUCLEOTIDE SEQUENCE</scope>
    <source>
        <strain evidence="1">UVCC 0001</strain>
    </source>
</reference>
<dbReference type="InterPro" id="IPR018616">
    <property type="entry name" value="GUCD1"/>
</dbReference>
<protein>
    <submittedName>
        <fullName evidence="1">Uncharacterized protein</fullName>
    </submittedName>
</protein>
<dbReference type="AlphaFoldDB" id="A0AAD9ML20"/>
<sequence>MALKAFGLDAAGTDERWRRGTALWTVELALLLREQGLDVTMLTECAGVNAQHAQLPFYSNTLDRDEERIDLLFQSARASGIRVEQRKCLDAELVARVAGPGPPTLAIALVDRDCLANGSPGAQFWGHYVVVCDFDGELVALQDPAHDGLQWLSAQVFHTARKARGTDWDILLMTGPTP</sequence>
<comment type="caution">
    <text evidence="1">The sequence shown here is derived from an EMBL/GenBank/DDBJ whole genome shotgun (WGS) entry which is preliminary data.</text>
</comment>
<dbReference type="PANTHER" id="PTHR31400:SF1">
    <property type="entry name" value="PROTEIN GUCD1"/>
    <property type="match status" value="1"/>
</dbReference>
<accession>A0AAD9ML20</accession>
<dbReference type="EMBL" id="JASFZW010000006">
    <property type="protein sequence ID" value="KAK2077373.1"/>
    <property type="molecule type" value="Genomic_DNA"/>
</dbReference>
<dbReference type="Pfam" id="PF09778">
    <property type="entry name" value="Guanylate_cyc_2"/>
    <property type="match status" value="1"/>
</dbReference>
<dbReference type="PANTHER" id="PTHR31400">
    <property type="entry name" value="GUANYLYL CYCLASE DOMAIN CONTAINING PROTEIN 1 GUCD1"/>
    <property type="match status" value="1"/>
</dbReference>
<proteinExistence type="predicted"/>
<gene>
    <name evidence="1" type="ORF">QBZ16_004218</name>
</gene>